<proteinExistence type="predicted"/>
<protein>
    <recommendedName>
        <fullName evidence="3">C6 transcription factor</fullName>
    </recommendedName>
</protein>
<gene>
    <name evidence="1" type="ORF">PAC_04646</name>
</gene>
<dbReference type="Pfam" id="PF11951">
    <property type="entry name" value="Fungal_trans_2"/>
    <property type="match status" value="1"/>
</dbReference>
<organism evidence="1 2">
    <name type="scientific">Phialocephala subalpina</name>
    <dbReference type="NCBI Taxonomy" id="576137"/>
    <lineage>
        <taxon>Eukaryota</taxon>
        <taxon>Fungi</taxon>
        <taxon>Dikarya</taxon>
        <taxon>Ascomycota</taxon>
        <taxon>Pezizomycotina</taxon>
        <taxon>Leotiomycetes</taxon>
        <taxon>Helotiales</taxon>
        <taxon>Mollisiaceae</taxon>
        <taxon>Phialocephala</taxon>
        <taxon>Phialocephala fortinii species complex</taxon>
    </lineage>
</organism>
<name>A0A1L7WPR1_9HELO</name>
<dbReference type="EMBL" id="FJOG01000005">
    <property type="protein sequence ID" value="CZR54762.1"/>
    <property type="molecule type" value="Genomic_DNA"/>
</dbReference>
<sequence length="449" mass="50912">MRRNGGGSPRQFRVPLGLHVQPRQKQKRRAKARAEIKPLPIDVRLLRNPPGRAVVPYTPKNELEDSNLHFLIYHCKYVTVVSAESVTNVGPRFEWFPLAVRDEAFFHAVISSTSSHAAYLQQVDLPPNFYFHRGTAIRLLNKRIERGAHDEGTINTVAVFSQQESFEGRAETALTHIHGLLQIVSTAGGPHSQKLSPHTRRHVYLTDLAACIALMSKPLLTPALDVSDPEKYFRKPSVITASHAKEFGTRLYNFSGSELSEQAAAVLYGLRNVSEILEAIRNRTERIDTPSATDIQFTDRVEVLERLVHPLWYVEDPASPQHPIFRTFGWTCCIYIYETLRELPKELGMNTMLANRVKVALESCPDLTILLATFQDLLLWEMFICGRVADFRDRPFFAQQATRILMIRKIEDPDGIMAAARAFLWPERQSTVPRYSEGSSSSEPFFEGS</sequence>
<evidence type="ECO:0008006" key="3">
    <source>
        <dbReference type="Google" id="ProtNLM"/>
    </source>
</evidence>
<reference evidence="1 2" key="1">
    <citation type="submission" date="2016-03" db="EMBL/GenBank/DDBJ databases">
        <authorList>
            <person name="Ploux O."/>
        </authorList>
    </citation>
    <scope>NUCLEOTIDE SEQUENCE [LARGE SCALE GENOMIC DNA]</scope>
    <source>
        <strain evidence="1 2">UAMH 11012</strain>
    </source>
</reference>
<dbReference type="PANTHER" id="PTHR37540">
    <property type="entry name" value="TRANSCRIPTION FACTOR (ACR-2), PUTATIVE-RELATED-RELATED"/>
    <property type="match status" value="1"/>
</dbReference>
<dbReference type="Proteomes" id="UP000184330">
    <property type="component" value="Unassembled WGS sequence"/>
</dbReference>
<keyword evidence="2" id="KW-1185">Reference proteome</keyword>
<accession>A0A1L7WPR1</accession>
<evidence type="ECO:0000313" key="1">
    <source>
        <dbReference type="EMBL" id="CZR54762.1"/>
    </source>
</evidence>
<dbReference type="InterPro" id="IPR021858">
    <property type="entry name" value="Fun_TF"/>
</dbReference>
<evidence type="ECO:0000313" key="2">
    <source>
        <dbReference type="Proteomes" id="UP000184330"/>
    </source>
</evidence>
<dbReference type="OrthoDB" id="4158087at2759"/>
<dbReference type="AlphaFoldDB" id="A0A1L7WPR1"/>
<dbReference type="PANTHER" id="PTHR37540:SF5">
    <property type="entry name" value="TRANSCRIPTION FACTOR DOMAIN-CONTAINING PROTEIN"/>
    <property type="match status" value="1"/>
</dbReference>